<feature type="domain" description="Glycosyl transferase family 1" evidence="1">
    <location>
        <begin position="181"/>
        <end position="343"/>
    </location>
</feature>
<dbReference type="PANTHER" id="PTHR12526">
    <property type="entry name" value="GLYCOSYLTRANSFERASE"/>
    <property type="match status" value="1"/>
</dbReference>
<reference evidence="3 4" key="1">
    <citation type="journal article" date="2015" name="Nature">
        <title>rRNA introns, odd ribosomes, and small enigmatic genomes across a large radiation of phyla.</title>
        <authorList>
            <person name="Brown C.T."/>
            <person name="Hug L.A."/>
            <person name="Thomas B.C."/>
            <person name="Sharon I."/>
            <person name="Castelle C.J."/>
            <person name="Singh A."/>
            <person name="Wilkins M.J."/>
            <person name="Williams K.H."/>
            <person name="Banfield J.F."/>
        </authorList>
    </citation>
    <scope>NUCLEOTIDE SEQUENCE [LARGE SCALE GENOMIC DNA]</scope>
</reference>
<proteinExistence type="predicted"/>
<name>A0A0G0Q390_9BACT</name>
<dbReference type="Gene3D" id="3.40.50.2000">
    <property type="entry name" value="Glycogen Phosphorylase B"/>
    <property type="match status" value="2"/>
</dbReference>
<dbReference type="InterPro" id="IPR028098">
    <property type="entry name" value="Glyco_trans_4-like_N"/>
</dbReference>
<dbReference type="EMBL" id="LBWG01000002">
    <property type="protein sequence ID" value="KKR04890.1"/>
    <property type="molecule type" value="Genomic_DNA"/>
</dbReference>
<evidence type="ECO:0000259" key="2">
    <source>
        <dbReference type="Pfam" id="PF13439"/>
    </source>
</evidence>
<protein>
    <submittedName>
        <fullName evidence="3">Phosphatidylinositol alpha-1,6-mannosyltransferase</fullName>
    </submittedName>
</protein>
<evidence type="ECO:0000259" key="1">
    <source>
        <dbReference type="Pfam" id="PF00534"/>
    </source>
</evidence>
<dbReference type="Proteomes" id="UP000033935">
    <property type="component" value="Unassembled WGS sequence"/>
</dbReference>
<evidence type="ECO:0000313" key="3">
    <source>
        <dbReference type="EMBL" id="KKR04890.1"/>
    </source>
</evidence>
<evidence type="ECO:0000313" key="4">
    <source>
        <dbReference type="Proteomes" id="UP000033935"/>
    </source>
</evidence>
<organism evidence="3 4">
    <name type="scientific">Candidatus Uhrbacteria bacterium GW2011_GWF2_39_13</name>
    <dbReference type="NCBI Taxonomy" id="1618995"/>
    <lineage>
        <taxon>Bacteria</taxon>
        <taxon>Candidatus Uhriibacteriota</taxon>
    </lineage>
</organism>
<dbReference type="InterPro" id="IPR001296">
    <property type="entry name" value="Glyco_trans_1"/>
</dbReference>
<dbReference type="CDD" id="cd03801">
    <property type="entry name" value="GT4_PimA-like"/>
    <property type="match status" value="1"/>
</dbReference>
<dbReference type="SUPFAM" id="SSF53756">
    <property type="entry name" value="UDP-Glycosyltransferase/glycogen phosphorylase"/>
    <property type="match status" value="1"/>
</dbReference>
<keyword evidence="3" id="KW-0328">Glycosyltransferase</keyword>
<gene>
    <name evidence="3" type="ORF">UT30_C0002G0007</name>
</gene>
<dbReference type="Pfam" id="PF00534">
    <property type="entry name" value="Glycos_transf_1"/>
    <property type="match status" value="1"/>
</dbReference>
<dbReference type="AlphaFoldDB" id="A0A0G0Q390"/>
<dbReference type="GO" id="GO:0016757">
    <property type="term" value="F:glycosyltransferase activity"/>
    <property type="evidence" value="ECO:0007669"/>
    <property type="project" value="UniProtKB-KW"/>
</dbReference>
<dbReference type="Pfam" id="PF13439">
    <property type="entry name" value="Glyco_transf_4"/>
    <property type="match status" value="1"/>
</dbReference>
<sequence length="360" mass="41040">MLLITPDFPPHKGGIATYLSTLALYFKTQIEILTQTDPQAYLFDTEVEYPIHRKSLFYKWIWPHWLKIVIDLFLYRHNYRIILISHLLPVGTAAFFSKKITKVPYILFVHGMDLRLANSTWRKQQLSTRVLKEARLVVANSKALAKEITNRYGVPDVLVLYPCLSAQNNPLPHVRKDHSIFTLLTVSRLVERKGHIPVLHALADLKRSGKLPEFIYHIVGVGPTEFALKSLVSELSLEKHVVFHGSISDEERWNLYNISDVFIMPVSLDPIDKEGFGLVFIEAAQAGVPSLSTKIEGVDEAIIDGETGILLPDQNTKVLADTLFELYSNRALRQKLSDNARKHAQTFLCEVQMKKLEPYL</sequence>
<comment type="caution">
    <text evidence="3">The sequence shown here is derived from an EMBL/GenBank/DDBJ whole genome shotgun (WGS) entry which is preliminary data.</text>
</comment>
<accession>A0A0G0Q390</accession>
<keyword evidence="3" id="KW-0808">Transferase</keyword>
<feature type="domain" description="Glycosyltransferase subfamily 4-like N-terminal" evidence="2">
    <location>
        <begin position="13"/>
        <end position="162"/>
    </location>
</feature>